<dbReference type="InterPro" id="IPR018247">
    <property type="entry name" value="EF_Hand_1_Ca_BS"/>
</dbReference>
<reference evidence="3 4" key="2">
    <citation type="submission" date="2024-07" db="EMBL/GenBank/DDBJ databases">
        <authorList>
            <person name="Akdeniz Z."/>
        </authorList>
    </citation>
    <scope>NUCLEOTIDE SEQUENCE [LARGE SCALE GENOMIC DNA]</scope>
</reference>
<dbReference type="AlphaFoldDB" id="A0AA86NFP6"/>
<dbReference type="PROSITE" id="PS00018">
    <property type="entry name" value="EF_HAND_1"/>
    <property type="match status" value="2"/>
</dbReference>
<accession>A0AA86NFP6</accession>
<sequence>MLNKCKKAFKDCNDPQLDDSSDSVQLQFIMIPKGKNDPIEICEIHWALRKYFPDIPQRCAVTIARLIDDSNDGNIQQSEFNKLLKLLQKVDIDDDILDIIFAASDKNQNGIMEQREFQILKEKLRLDFVIPMNPMNLQEFKQFMAKYTSQITGTDYIPFTSELDVPVQDVKAIAKPSTTKKQENSLDVSASNIRVLLPTIQEDLFQQARSQ</sequence>
<reference evidence="2" key="1">
    <citation type="submission" date="2023-06" db="EMBL/GenBank/DDBJ databases">
        <authorList>
            <person name="Kurt Z."/>
        </authorList>
    </citation>
    <scope>NUCLEOTIDE SEQUENCE</scope>
</reference>
<dbReference type="Proteomes" id="UP001642409">
    <property type="component" value="Unassembled WGS sequence"/>
</dbReference>
<organism evidence="2">
    <name type="scientific">Hexamita inflata</name>
    <dbReference type="NCBI Taxonomy" id="28002"/>
    <lineage>
        <taxon>Eukaryota</taxon>
        <taxon>Metamonada</taxon>
        <taxon>Diplomonadida</taxon>
        <taxon>Hexamitidae</taxon>
        <taxon>Hexamitinae</taxon>
        <taxon>Hexamita</taxon>
    </lineage>
</organism>
<name>A0AA86NFP6_9EUKA</name>
<evidence type="ECO:0000256" key="1">
    <source>
        <dbReference type="ARBA" id="ARBA00022837"/>
    </source>
</evidence>
<comment type="caution">
    <text evidence="2">The sequence shown here is derived from an EMBL/GenBank/DDBJ whole genome shotgun (WGS) entry which is preliminary data.</text>
</comment>
<dbReference type="EMBL" id="CATOUU010000154">
    <property type="protein sequence ID" value="CAI9918285.1"/>
    <property type="molecule type" value="Genomic_DNA"/>
</dbReference>
<dbReference type="SUPFAM" id="SSF47473">
    <property type="entry name" value="EF-hand"/>
    <property type="match status" value="1"/>
</dbReference>
<dbReference type="Gene3D" id="1.10.238.10">
    <property type="entry name" value="EF-hand"/>
    <property type="match status" value="1"/>
</dbReference>
<gene>
    <name evidence="3" type="ORF">HINF_LOCUS38897</name>
    <name evidence="2" type="ORF">HINF_LOCUS5930</name>
</gene>
<protein>
    <submittedName>
        <fullName evidence="2">EF-hand domain pair</fullName>
    </submittedName>
    <submittedName>
        <fullName evidence="3">EF-hand_domain pair</fullName>
    </submittedName>
</protein>
<keyword evidence="1" id="KW-0106">Calcium</keyword>
<keyword evidence="4" id="KW-1185">Reference proteome</keyword>
<proteinExistence type="predicted"/>
<dbReference type="EMBL" id="CAXDID020000149">
    <property type="protein sequence ID" value="CAL6041244.1"/>
    <property type="molecule type" value="Genomic_DNA"/>
</dbReference>
<evidence type="ECO:0000313" key="4">
    <source>
        <dbReference type="Proteomes" id="UP001642409"/>
    </source>
</evidence>
<evidence type="ECO:0000313" key="3">
    <source>
        <dbReference type="EMBL" id="CAL6041244.1"/>
    </source>
</evidence>
<dbReference type="InterPro" id="IPR011992">
    <property type="entry name" value="EF-hand-dom_pair"/>
</dbReference>
<evidence type="ECO:0000313" key="2">
    <source>
        <dbReference type="EMBL" id="CAI9918285.1"/>
    </source>
</evidence>